<gene>
    <name evidence="1" type="primary">14</name>
</gene>
<dbReference type="GeneID" id="1258867"/>
<protein>
    <submittedName>
        <fullName evidence="1">Gp14</fullName>
    </submittedName>
</protein>
<name>Q858Y8_9CAUD</name>
<sequence length="132" mass="14978">MRVYRVGHKTALDSGFPSGPYTCEGIDRFSVGRLWGMAGDHTNETHPSPFADPALKGIDAHERCGFDSVESLNTWFEGWEEPLDEAGFIVWEYDVPDWAARVGRSGQVVFNSHEAFERTRRPFEIKQPALFE</sequence>
<dbReference type="KEGG" id="vg:1258867"/>
<dbReference type="Proteomes" id="UP000001251">
    <property type="component" value="Segment"/>
</dbReference>
<evidence type="ECO:0000313" key="2">
    <source>
        <dbReference type="Proteomes" id="UP000001251"/>
    </source>
</evidence>
<keyword evidence="2" id="KW-1185">Reference proteome</keyword>
<dbReference type="EMBL" id="AJ550940">
    <property type="protein sequence ID" value="CAD80137.1"/>
    <property type="molecule type" value="Genomic_DNA"/>
</dbReference>
<proteinExistence type="predicted"/>
<evidence type="ECO:0000313" key="1">
    <source>
        <dbReference type="EMBL" id="CAD80137.1"/>
    </source>
</evidence>
<organism evidence="1 2">
    <name type="scientific">Lomovskayavirus BT1</name>
    <dbReference type="NCBI Taxonomy" id="225588"/>
    <lineage>
        <taxon>Viruses</taxon>
        <taxon>Duplodnaviria</taxon>
        <taxon>Heunggongvirae</taxon>
        <taxon>Uroviricota</taxon>
        <taxon>Caudoviricetes</taxon>
        <taxon>Colingsworthviridae</taxon>
        <taxon>Lomovskayavirus</taxon>
    </lineage>
</organism>
<dbReference type="RefSeq" id="NP_813729.1">
    <property type="nucleotide sequence ID" value="NC_004664.2"/>
</dbReference>
<dbReference type="OrthoDB" id="21355at10239"/>
<reference evidence="1 2" key="1">
    <citation type="journal article" date="2003" name="J. Bacteriol.">
        <title>Integration site for Streptomyces phage phiBT1 and development of site-specific integrating vectors.</title>
        <authorList>
            <person name="Gregory M.A."/>
            <person name="Till R."/>
            <person name="Smith M.C."/>
        </authorList>
    </citation>
    <scope>NUCLEOTIDE SEQUENCE</scope>
</reference>
<accession>Q858Y8</accession>